<evidence type="ECO:0000313" key="5">
    <source>
        <dbReference type="Proteomes" id="UP001595904"/>
    </source>
</evidence>
<dbReference type="Pfam" id="PF01557">
    <property type="entry name" value="FAA_hydrolase"/>
    <property type="match status" value="1"/>
</dbReference>
<dbReference type="PROSITE" id="PS51257">
    <property type="entry name" value="PROKAR_LIPOPROTEIN"/>
    <property type="match status" value="1"/>
</dbReference>
<dbReference type="Proteomes" id="UP001595904">
    <property type="component" value="Unassembled WGS sequence"/>
</dbReference>
<sequence>MKTRAARSVASMSLICIVLAACSSTEHRLVDEIVTSWREQRSLPNIDETLTIDSAYRVQTRSVRERLHGASPAGFKAGLTSAPAQARFKTNDAVAGVLFKEGALQSAGTVSLHDMRGLFIEVEVAMRIGTPIDKPLADVAALRTHIDGIGPAIELPNLDYTQPQSLDAIDVVATNVAAAKYIVGEFAPPQQRDPNATDVRLVCNDKEMLTGKGTDALGDQWRAALFLVNKMVEQGWTLQRGQILLTGSLGRMLPGTTGHCVASYHAGQTQWAQLEINVTD</sequence>
<keyword evidence="5" id="KW-1185">Reference proteome</keyword>
<dbReference type="SUPFAM" id="SSF56529">
    <property type="entry name" value="FAH"/>
    <property type="match status" value="1"/>
</dbReference>
<accession>A0ABV8SNQ0</accession>
<dbReference type="RefSeq" id="WP_380595735.1">
    <property type="nucleotide sequence ID" value="NZ_JBHSDU010000003.1"/>
</dbReference>
<proteinExistence type="predicted"/>
<evidence type="ECO:0000259" key="3">
    <source>
        <dbReference type="Pfam" id="PF01557"/>
    </source>
</evidence>
<dbReference type="PANTHER" id="PTHR30143:SF0">
    <property type="entry name" value="2-KETO-4-PENTENOATE HYDRATASE"/>
    <property type="match status" value="1"/>
</dbReference>
<reference evidence="5" key="1">
    <citation type="journal article" date="2019" name="Int. J. Syst. Evol. Microbiol.">
        <title>The Global Catalogue of Microorganisms (GCM) 10K type strain sequencing project: providing services to taxonomists for standard genome sequencing and annotation.</title>
        <authorList>
            <consortium name="The Broad Institute Genomics Platform"/>
            <consortium name="The Broad Institute Genome Sequencing Center for Infectious Disease"/>
            <person name="Wu L."/>
            <person name="Ma J."/>
        </authorList>
    </citation>
    <scope>NUCLEOTIDE SEQUENCE [LARGE SCALE GENOMIC DNA]</scope>
    <source>
        <strain evidence="5">CGMCC 1.10759</strain>
    </source>
</reference>
<feature type="chain" id="PRO_5045652742" evidence="2">
    <location>
        <begin position="21"/>
        <end position="280"/>
    </location>
</feature>
<dbReference type="InterPro" id="IPR011234">
    <property type="entry name" value="Fumarylacetoacetase-like_C"/>
</dbReference>
<name>A0ABV8SNQ0_9GAMM</name>
<evidence type="ECO:0000256" key="1">
    <source>
        <dbReference type="ARBA" id="ARBA00023239"/>
    </source>
</evidence>
<dbReference type="InterPro" id="IPR036663">
    <property type="entry name" value="Fumarylacetoacetase_C_sf"/>
</dbReference>
<comment type="caution">
    <text evidence="4">The sequence shown here is derived from an EMBL/GenBank/DDBJ whole genome shotgun (WGS) entry which is preliminary data.</text>
</comment>
<dbReference type="PANTHER" id="PTHR30143">
    <property type="entry name" value="ACID HYDRATASE"/>
    <property type="match status" value="1"/>
</dbReference>
<dbReference type="EMBL" id="JBHSDU010000003">
    <property type="protein sequence ID" value="MFC4308640.1"/>
    <property type="molecule type" value="Genomic_DNA"/>
</dbReference>
<dbReference type="Gene3D" id="3.90.850.10">
    <property type="entry name" value="Fumarylacetoacetase-like, C-terminal domain"/>
    <property type="match status" value="1"/>
</dbReference>
<evidence type="ECO:0000313" key="4">
    <source>
        <dbReference type="EMBL" id="MFC4308640.1"/>
    </source>
</evidence>
<organism evidence="4 5">
    <name type="scientific">Steroidobacter flavus</name>
    <dbReference type="NCBI Taxonomy" id="1842136"/>
    <lineage>
        <taxon>Bacteria</taxon>
        <taxon>Pseudomonadati</taxon>
        <taxon>Pseudomonadota</taxon>
        <taxon>Gammaproteobacteria</taxon>
        <taxon>Steroidobacterales</taxon>
        <taxon>Steroidobacteraceae</taxon>
        <taxon>Steroidobacter</taxon>
    </lineage>
</organism>
<feature type="signal peptide" evidence="2">
    <location>
        <begin position="1"/>
        <end position="20"/>
    </location>
</feature>
<protein>
    <submittedName>
        <fullName evidence="4">2-keto-4-pentenoate hydratase</fullName>
    </submittedName>
</protein>
<keyword evidence="2" id="KW-0732">Signal</keyword>
<gene>
    <name evidence="4" type="ORF">ACFPN2_06050</name>
</gene>
<feature type="domain" description="Fumarylacetoacetase-like C-terminal" evidence="3">
    <location>
        <begin position="108"/>
        <end position="250"/>
    </location>
</feature>
<keyword evidence="1" id="KW-0456">Lyase</keyword>
<dbReference type="InterPro" id="IPR050772">
    <property type="entry name" value="Hydratase-Decarb/MhpD_sf"/>
</dbReference>
<evidence type="ECO:0000256" key="2">
    <source>
        <dbReference type="SAM" id="SignalP"/>
    </source>
</evidence>